<reference evidence="4 5" key="1">
    <citation type="journal article" date="2021" name="Nat. Plants">
        <title>The Taxus genome provides insights into paclitaxel biosynthesis.</title>
        <authorList>
            <person name="Xiong X."/>
            <person name="Gou J."/>
            <person name="Liao Q."/>
            <person name="Li Y."/>
            <person name="Zhou Q."/>
            <person name="Bi G."/>
            <person name="Li C."/>
            <person name="Du R."/>
            <person name="Wang X."/>
            <person name="Sun T."/>
            <person name="Guo L."/>
            <person name="Liang H."/>
            <person name="Lu P."/>
            <person name="Wu Y."/>
            <person name="Zhang Z."/>
            <person name="Ro D.K."/>
            <person name="Shang Y."/>
            <person name="Huang S."/>
            <person name="Yan J."/>
        </authorList>
    </citation>
    <scope>NUCLEOTIDE SEQUENCE [LARGE SCALE GENOMIC DNA]</scope>
    <source>
        <strain evidence="4">Ta-2019</strain>
    </source>
</reference>
<keyword evidence="5" id="KW-1185">Reference proteome</keyword>
<accession>A0AA38GBR3</accession>
<dbReference type="Pfam" id="PF11886">
    <property type="entry name" value="TOC159_MAD"/>
    <property type="match status" value="1"/>
</dbReference>
<sequence length="271" mass="30896">PTEKAFGTRPRVPPLPYLLSSLLQSRAQLKMPEEQLGDEDVSEEELEDVSDEEDESEYDKLPNFRPLKKAELNELSKEQKEAYYKEVEHREKLFMKKQLKEERQRRRLMRKMKAAAKEKIGNARNMEEENVGPEPVPVPMPDMALPPSFNAENPSHRYRYLDSESNQWLVRPVLETHGWDHDIGYEGVNVEKMFVIGSKIPVSVSGQATKDKKEASLQMECATSLKLGEGKSTLAGLEIQSVGKELSYYRISPGVVHQVPILQNDSNSISI</sequence>
<feature type="non-terminal residue" evidence="4">
    <location>
        <position position="1"/>
    </location>
</feature>
<organism evidence="4 5">
    <name type="scientific">Taxus chinensis</name>
    <name type="common">Chinese yew</name>
    <name type="synonym">Taxus wallichiana var. chinensis</name>
    <dbReference type="NCBI Taxonomy" id="29808"/>
    <lineage>
        <taxon>Eukaryota</taxon>
        <taxon>Viridiplantae</taxon>
        <taxon>Streptophyta</taxon>
        <taxon>Embryophyta</taxon>
        <taxon>Tracheophyta</taxon>
        <taxon>Spermatophyta</taxon>
        <taxon>Pinopsida</taxon>
        <taxon>Pinidae</taxon>
        <taxon>Conifers II</taxon>
        <taxon>Cupressales</taxon>
        <taxon>Taxaceae</taxon>
        <taxon>Taxus</taxon>
    </lineage>
</organism>
<proteinExistence type="predicted"/>
<protein>
    <recommendedName>
        <fullName evidence="3">Translocase of chloroplast 159/132 membrane anchor domain-containing protein</fullName>
    </recommendedName>
</protein>
<evidence type="ECO:0000313" key="5">
    <source>
        <dbReference type="Proteomes" id="UP000824469"/>
    </source>
</evidence>
<dbReference type="Proteomes" id="UP000824469">
    <property type="component" value="Unassembled WGS sequence"/>
</dbReference>
<evidence type="ECO:0000256" key="2">
    <source>
        <dbReference type="SAM" id="MobiDB-lite"/>
    </source>
</evidence>
<feature type="region of interest" description="Disordered" evidence="2">
    <location>
        <begin position="29"/>
        <end position="65"/>
    </location>
</feature>
<evidence type="ECO:0000313" key="4">
    <source>
        <dbReference type="EMBL" id="KAH9318542.1"/>
    </source>
</evidence>
<dbReference type="InterPro" id="IPR024283">
    <property type="entry name" value="TOC159_MAD"/>
</dbReference>
<gene>
    <name evidence="4" type="ORF">KI387_020311</name>
</gene>
<feature type="domain" description="Translocase of chloroplast 159/132 membrane anchor" evidence="3">
    <location>
        <begin position="136"/>
        <end position="249"/>
    </location>
</feature>
<feature type="coiled-coil region" evidence="1">
    <location>
        <begin position="99"/>
        <end position="129"/>
    </location>
</feature>
<evidence type="ECO:0000259" key="3">
    <source>
        <dbReference type="Pfam" id="PF11886"/>
    </source>
</evidence>
<evidence type="ECO:0000256" key="1">
    <source>
        <dbReference type="SAM" id="Coils"/>
    </source>
</evidence>
<keyword evidence="1" id="KW-0175">Coiled coil</keyword>
<dbReference type="AlphaFoldDB" id="A0AA38GBR3"/>
<name>A0AA38GBR3_TAXCH</name>
<dbReference type="EMBL" id="JAHRHJ020000004">
    <property type="protein sequence ID" value="KAH9318542.1"/>
    <property type="molecule type" value="Genomic_DNA"/>
</dbReference>
<feature type="compositionally biased region" description="Acidic residues" evidence="2">
    <location>
        <begin position="35"/>
        <end position="57"/>
    </location>
</feature>
<comment type="caution">
    <text evidence="4">The sequence shown here is derived from an EMBL/GenBank/DDBJ whole genome shotgun (WGS) entry which is preliminary data.</text>
</comment>